<organism evidence="3 4">
    <name type="scientific">Cnemophilus loriae</name>
    <name type="common">Loria's bird-of-paradise</name>
    <dbReference type="NCBI Taxonomy" id="254448"/>
    <lineage>
        <taxon>Eukaryota</taxon>
        <taxon>Metazoa</taxon>
        <taxon>Chordata</taxon>
        <taxon>Craniata</taxon>
        <taxon>Vertebrata</taxon>
        <taxon>Euteleostomi</taxon>
        <taxon>Archelosauria</taxon>
        <taxon>Archosauria</taxon>
        <taxon>Dinosauria</taxon>
        <taxon>Saurischia</taxon>
        <taxon>Theropoda</taxon>
        <taxon>Coelurosauria</taxon>
        <taxon>Aves</taxon>
        <taxon>Neognathae</taxon>
        <taxon>Neoaves</taxon>
        <taxon>Telluraves</taxon>
        <taxon>Australaves</taxon>
        <taxon>Passeriformes</taxon>
        <taxon>Corvoidea</taxon>
        <taxon>Corvidae</taxon>
        <taxon>Cnemophilus</taxon>
    </lineage>
</organism>
<dbReference type="PANTHER" id="PTHR43696">
    <property type="entry name" value="COILED-COIL DOMAIN-CONTAINING PROTEIN 157"/>
    <property type="match status" value="1"/>
</dbReference>
<feature type="region of interest" description="Disordered" evidence="2">
    <location>
        <begin position="475"/>
        <end position="521"/>
    </location>
</feature>
<feature type="region of interest" description="Disordered" evidence="2">
    <location>
        <begin position="338"/>
        <end position="366"/>
    </location>
</feature>
<keyword evidence="1" id="KW-0175">Coiled coil</keyword>
<dbReference type="PANTHER" id="PTHR43696:SF9">
    <property type="entry name" value="COILED-COIL DOMAIN-CONTAINING PROTEIN 157"/>
    <property type="match status" value="1"/>
</dbReference>
<feature type="non-terminal residue" evidence="3">
    <location>
        <position position="633"/>
    </location>
</feature>
<protein>
    <submittedName>
        <fullName evidence="3">CC157 protein</fullName>
    </submittedName>
</protein>
<evidence type="ECO:0000256" key="1">
    <source>
        <dbReference type="SAM" id="Coils"/>
    </source>
</evidence>
<accession>A0A7K8ANV5</accession>
<evidence type="ECO:0000313" key="4">
    <source>
        <dbReference type="Proteomes" id="UP000517678"/>
    </source>
</evidence>
<feature type="coiled-coil region" evidence="1">
    <location>
        <begin position="552"/>
        <end position="589"/>
    </location>
</feature>
<evidence type="ECO:0000256" key="2">
    <source>
        <dbReference type="SAM" id="MobiDB-lite"/>
    </source>
</evidence>
<dbReference type="Proteomes" id="UP000517678">
    <property type="component" value="Unassembled WGS sequence"/>
</dbReference>
<dbReference type="InterPro" id="IPR029681">
    <property type="entry name" value="CCDC157"/>
</dbReference>
<reference evidence="3 4" key="1">
    <citation type="submission" date="2019-09" db="EMBL/GenBank/DDBJ databases">
        <title>Bird 10,000 Genomes (B10K) Project - Family phase.</title>
        <authorList>
            <person name="Zhang G."/>
        </authorList>
    </citation>
    <scope>NUCLEOTIDE SEQUENCE [LARGE SCALE GENOMIC DNA]</scope>
    <source>
        <strain evidence="3">B10K-DU-029-38</strain>
        <tissue evidence="3">Muscle</tissue>
    </source>
</reference>
<evidence type="ECO:0000313" key="3">
    <source>
        <dbReference type="EMBL" id="NXB03800.1"/>
    </source>
</evidence>
<name>A0A7K8ANV5_9CORV</name>
<gene>
    <name evidence="3" type="primary">Ccdc157</name>
    <name evidence="3" type="ORF">CNELOR_R01308</name>
</gene>
<dbReference type="EMBL" id="VZTF01003320">
    <property type="protein sequence ID" value="NXB03800.1"/>
    <property type="molecule type" value="Genomic_DNA"/>
</dbReference>
<proteinExistence type="predicted"/>
<feature type="region of interest" description="Disordered" evidence="2">
    <location>
        <begin position="202"/>
        <end position="232"/>
    </location>
</feature>
<sequence length="633" mass="70308">MAHLLGHRGCMESLRADLRDLQAAIADVSSRAGAVRFPSWKFPDKVSCDLDISVLLQRYRHSDSEPEFSQHAHVVLLELVIDRLLLLLQSFTGYAEMVLSGRAVPPARGPGPCMSAGLTARTFWSSMLKLGAFCQQLRDEEKDCRQEIPTQQSAPSSAPQAGKSEKEHLKCCLQDVSESGTAPEAAQPTSVCPCPSVRVLGSSGSSQPRAGPSLAQSTRSVPTQTPGSPLGSCDTCSSAQASLHEVGRAITSICQSQNIPSALSKFQEVLEDSTRRRNLSATDMSYWASEQSKDLSRINKHLQGLLQQVNPVKAELEEMGKQKEKLQKQVEDFSRKLQAEKDTQAQQQRKAEQSLKAKDKEHSEAVARLERDKDDLRRGTELLGHGRCVSPELSKTTLLEEMRTTMVARSLVLELEEKVQVLTGQKDSLDQELSATSVQLEKEKVRVESMFRHEESLQAKQRTLLQQLDSLDQEREELQASLGEAEEDKARLAEQLEQSQEQSGKQLQAQQANTSRLEEQAQELRERERLLVFFPELHIPTEMPFESSGNLTEDMESQLQANNIRIEVLERENVQLEALLAKVKAAAEQGVLKLVPQAQLGSQLHREASRQDTGSAPEMHLSPSWPWHGATPP</sequence>
<feature type="compositionally biased region" description="Low complexity" evidence="2">
    <location>
        <begin position="495"/>
        <end position="512"/>
    </location>
</feature>
<dbReference type="AlphaFoldDB" id="A0A7K8ANV5"/>
<feature type="compositionally biased region" description="Polar residues" evidence="2">
    <location>
        <begin position="202"/>
        <end position="227"/>
    </location>
</feature>
<feature type="non-terminal residue" evidence="3">
    <location>
        <position position="1"/>
    </location>
</feature>
<keyword evidence="4" id="KW-1185">Reference proteome</keyword>
<comment type="caution">
    <text evidence="3">The sequence shown here is derived from an EMBL/GenBank/DDBJ whole genome shotgun (WGS) entry which is preliminary data.</text>
</comment>
<feature type="region of interest" description="Disordered" evidence="2">
    <location>
        <begin position="601"/>
        <end position="633"/>
    </location>
</feature>